<accession>A0A927G8Y6</accession>
<protein>
    <submittedName>
        <fullName evidence="2">Alanine racemase</fullName>
    </submittedName>
</protein>
<dbReference type="PANTHER" id="PTHR28004">
    <property type="entry name" value="ZGC:162816-RELATED"/>
    <property type="match status" value="1"/>
</dbReference>
<sequence>MDAGAGTDGSRSGPESLSPLVEQLTRATRDLDGPLAVVDLDRFDANAAELLARAGGVPVRLASKSVRVRALAARALGHGLRGVMAYSLREALWLVEQGVGDVLVAYPTVDRHALSLLARDIDARRGITLMVDCAEHLDLVRHALAGAGDGDAAPPVRVCLDVDASLRVGVGPLTAHLGTRRSPVRTPHDAATLAARVATAPGLHLRGVMFYEAQIAGLPDSSLAVRLVKRASTAELATRRGEVVAAVRDVVGADLELVNSGGTGSLETSSADPVVTEVTAGSGLFVPTLFDGYRAFRPRPAAFFGLDVVRVPAPGWAAAFGGGYVASGKASRTRLPQVVLPGWALTAREGAGEVQTPLRRTGRGARDLEVGDRVWFRHAKAGELMERFDSVHLVRGDRVVDVVPTYRGEGRTFG</sequence>
<dbReference type="PANTHER" id="PTHR28004:SF2">
    <property type="entry name" value="D-SERINE DEHYDRATASE"/>
    <property type="match status" value="1"/>
</dbReference>
<feature type="domain" description="Alanine racemase N-terminal" evidence="1">
    <location>
        <begin position="38"/>
        <end position="229"/>
    </location>
</feature>
<reference evidence="2" key="2">
    <citation type="submission" date="2020-09" db="EMBL/GenBank/DDBJ databases">
        <authorList>
            <person name="Yu Y."/>
        </authorList>
    </citation>
    <scope>NUCLEOTIDE SEQUENCE</scope>
    <source>
        <strain evidence="2">KCTC 49039</strain>
    </source>
</reference>
<dbReference type="Pfam" id="PF01168">
    <property type="entry name" value="Ala_racemase_N"/>
    <property type="match status" value="1"/>
</dbReference>
<dbReference type="SUPFAM" id="SSF51419">
    <property type="entry name" value="PLP-binding barrel"/>
    <property type="match status" value="1"/>
</dbReference>
<dbReference type="RefSeq" id="WP_191828670.1">
    <property type="nucleotide sequence ID" value="NZ_JACYHB010000005.1"/>
</dbReference>
<dbReference type="InterPro" id="IPR051466">
    <property type="entry name" value="D-amino_acid_metab_enzyme"/>
</dbReference>
<evidence type="ECO:0000313" key="3">
    <source>
        <dbReference type="Proteomes" id="UP000610846"/>
    </source>
</evidence>
<dbReference type="AlphaFoldDB" id="A0A927G8Y6"/>
<dbReference type="Gene3D" id="3.20.20.10">
    <property type="entry name" value="Alanine racemase"/>
    <property type="match status" value="1"/>
</dbReference>
<gene>
    <name evidence="2" type="ORF">IF651_08515</name>
</gene>
<evidence type="ECO:0000259" key="1">
    <source>
        <dbReference type="Pfam" id="PF01168"/>
    </source>
</evidence>
<reference evidence="2" key="1">
    <citation type="journal article" date="2018" name="Curr. Microbiol.">
        <title>Cellulosimicrobium arenosum sp. nov., Isolated from Marine Sediment Sand.</title>
        <authorList>
            <person name="Oh M."/>
            <person name="Kim J.H."/>
            <person name="Yoon J.H."/>
            <person name="Schumann P."/>
            <person name="Kim W."/>
        </authorList>
    </citation>
    <scope>NUCLEOTIDE SEQUENCE</scope>
    <source>
        <strain evidence="2">KCTC 49039</strain>
    </source>
</reference>
<dbReference type="InterPro" id="IPR029066">
    <property type="entry name" value="PLP-binding_barrel"/>
</dbReference>
<keyword evidence="3" id="KW-1185">Reference proteome</keyword>
<organism evidence="2 3">
    <name type="scientific">Cellulosimicrobium arenosum</name>
    <dbReference type="NCBI Taxonomy" id="2708133"/>
    <lineage>
        <taxon>Bacteria</taxon>
        <taxon>Bacillati</taxon>
        <taxon>Actinomycetota</taxon>
        <taxon>Actinomycetes</taxon>
        <taxon>Micrococcales</taxon>
        <taxon>Promicromonosporaceae</taxon>
        <taxon>Cellulosimicrobium</taxon>
    </lineage>
</organism>
<comment type="caution">
    <text evidence="2">The sequence shown here is derived from an EMBL/GenBank/DDBJ whole genome shotgun (WGS) entry which is preliminary data.</text>
</comment>
<evidence type="ECO:0000313" key="2">
    <source>
        <dbReference type="EMBL" id="MBD8079094.1"/>
    </source>
</evidence>
<name>A0A927G8Y6_9MICO</name>
<proteinExistence type="predicted"/>
<dbReference type="InterPro" id="IPR001608">
    <property type="entry name" value="Ala_racemase_N"/>
</dbReference>
<dbReference type="GO" id="GO:0036088">
    <property type="term" value="P:D-serine catabolic process"/>
    <property type="evidence" value="ECO:0007669"/>
    <property type="project" value="TreeGrafter"/>
</dbReference>
<dbReference type="EMBL" id="JACYHB010000005">
    <property type="protein sequence ID" value="MBD8079094.1"/>
    <property type="molecule type" value="Genomic_DNA"/>
</dbReference>
<dbReference type="GO" id="GO:0008721">
    <property type="term" value="F:D-serine ammonia-lyase activity"/>
    <property type="evidence" value="ECO:0007669"/>
    <property type="project" value="TreeGrafter"/>
</dbReference>
<dbReference type="Proteomes" id="UP000610846">
    <property type="component" value="Unassembled WGS sequence"/>
</dbReference>